<accession>A0ABW5AIF8</accession>
<keyword evidence="3" id="KW-0812">Transmembrane</keyword>
<evidence type="ECO:0000256" key="1">
    <source>
        <dbReference type="SAM" id="Coils"/>
    </source>
</evidence>
<proteinExistence type="predicted"/>
<dbReference type="RefSeq" id="WP_378477077.1">
    <property type="nucleotide sequence ID" value="NZ_JBHUIW010000005.1"/>
</dbReference>
<evidence type="ECO:0000313" key="4">
    <source>
        <dbReference type="EMBL" id="MFD2181892.1"/>
    </source>
</evidence>
<evidence type="ECO:0000256" key="2">
    <source>
        <dbReference type="SAM" id="MobiDB-lite"/>
    </source>
</evidence>
<dbReference type="Gene3D" id="1.10.287.1490">
    <property type="match status" value="1"/>
</dbReference>
<gene>
    <name evidence="4" type="ORF">ACFSOX_06990</name>
</gene>
<name>A0ABW5AIF8_9BRAD</name>
<feature type="region of interest" description="Disordered" evidence="2">
    <location>
        <begin position="355"/>
        <end position="383"/>
    </location>
</feature>
<keyword evidence="3" id="KW-1133">Transmembrane helix</keyword>
<feature type="compositionally biased region" description="Basic and acidic residues" evidence="2">
    <location>
        <begin position="355"/>
        <end position="368"/>
    </location>
</feature>
<dbReference type="EMBL" id="JBHUIW010000005">
    <property type="protein sequence ID" value="MFD2181892.1"/>
    <property type="molecule type" value="Genomic_DNA"/>
</dbReference>
<dbReference type="Proteomes" id="UP001597314">
    <property type="component" value="Unassembled WGS sequence"/>
</dbReference>
<comment type="caution">
    <text evidence="4">The sequence shown here is derived from an EMBL/GenBank/DDBJ whole genome shotgun (WGS) entry which is preliminary data.</text>
</comment>
<feature type="coiled-coil region" evidence="1">
    <location>
        <begin position="92"/>
        <end position="126"/>
    </location>
</feature>
<keyword evidence="5" id="KW-1185">Reference proteome</keyword>
<evidence type="ECO:0000256" key="3">
    <source>
        <dbReference type="SAM" id="Phobius"/>
    </source>
</evidence>
<keyword evidence="1" id="KW-0175">Coiled coil</keyword>
<feature type="coiled-coil region" evidence="1">
    <location>
        <begin position="162"/>
        <end position="309"/>
    </location>
</feature>
<keyword evidence="3" id="KW-0472">Membrane</keyword>
<sequence>MIEQAMLFGIGFLVASLFNLLFVPLVHNRAVRLTTRRLEASTPFSMAEIQAEKDQLRAEFAMSTRRLEMSVEQLKSRAAGQLADLGRKSMAIARLRQELDEKTAALAAIEARERALQEQLQSTEHEYTLKSDKAQTVERVLVGKEAELAKLTAALTERSSVSDSQRIEIATLKTQIESLKSRVEQAQHDLKDTKTRLDRERAAAAAELAQERTRATELGTRAAELERQLAEQTGEADGLGKRIRELEERLTEQGRMLVEREYDARKAREEAAGAVEGSRGEAARLEQELAAARAENARLQQELLAVRKGTEESWAAERLETALLRERINDVAAEVVRLTMALEGDDSPIAAILADDRPSEDRAAEDRSVAAGRATADGAPRGGDLVSRIRALQARASRVAQPAAANGALAKPATAAP</sequence>
<reference evidence="5" key="1">
    <citation type="journal article" date="2019" name="Int. J. Syst. Evol. Microbiol.">
        <title>The Global Catalogue of Microorganisms (GCM) 10K type strain sequencing project: providing services to taxonomists for standard genome sequencing and annotation.</title>
        <authorList>
            <consortium name="The Broad Institute Genomics Platform"/>
            <consortium name="The Broad Institute Genome Sequencing Center for Infectious Disease"/>
            <person name="Wu L."/>
            <person name="Ma J."/>
        </authorList>
    </citation>
    <scope>NUCLEOTIDE SEQUENCE [LARGE SCALE GENOMIC DNA]</scope>
    <source>
        <strain evidence="5">CGMCC 1.6774</strain>
    </source>
</reference>
<organism evidence="4 5">
    <name type="scientific">Rhodoplanes azumiensis</name>
    <dbReference type="NCBI Taxonomy" id="1897628"/>
    <lineage>
        <taxon>Bacteria</taxon>
        <taxon>Pseudomonadati</taxon>
        <taxon>Pseudomonadota</taxon>
        <taxon>Alphaproteobacteria</taxon>
        <taxon>Hyphomicrobiales</taxon>
        <taxon>Nitrobacteraceae</taxon>
        <taxon>Rhodoplanes</taxon>
    </lineage>
</organism>
<feature type="transmembrane region" description="Helical" evidence="3">
    <location>
        <begin position="6"/>
        <end position="27"/>
    </location>
</feature>
<protein>
    <submittedName>
        <fullName evidence="4">Uncharacterized protein</fullName>
    </submittedName>
</protein>
<evidence type="ECO:0000313" key="5">
    <source>
        <dbReference type="Proteomes" id="UP001597314"/>
    </source>
</evidence>